<name>W2TY75_NECAM</name>
<sequence>MRSARCGVPEDAAGTAEGINNPKPYCAEVMGPWMLSYTIPTINCRAYVGALQRIQIADHVVKRRIDPTENDPVIAVLNPYPRLSPEETPPLYRRTVVGIEAAFKPEDSLDVAAQSLITHQTERIGVNLRRP</sequence>
<dbReference type="KEGG" id="nai:NECAME_16235"/>
<reference evidence="2" key="1">
    <citation type="journal article" date="2014" name="Nat. Genet.">
        <title>Genome of the human hookworm Necator americanus.</title>
        <authorList>
            <person name="Tang Y.T."/>
            <person name="Gao X."/>
            <person name="Rosa B.A."/>
            <person name="Abubucker S."/>
            <person name="Hallsworth-Pepin K."/>
            <person name="Martin J."/>
            <person name="Tyagi R."/>
            <person name="Heizer E."/>
            <person name="Zhang X."/>
            <person name="Bhonagiri-Palsikar V."/>
            <person name="Minx P."/>
            <person name="Warren W.C."/>
            <person name="Wang Q."/>
            <person name="Zhan B."/>
            <person name="Hotez P.J."/>
            <person name="Sternberg P.W."/>
            <person name="Dougall A."/>
            <person name="Gaze S.T."/>
            <person name="Mulvenna J."/>
            <person name="Sotillo J."/>
            <person name="Ranganathan S."/>
            <person name="Rabelo E.M."/>
            <person name="Wilson R.K."/>
            <person name="Felgner P.L."/>
            <person name="Bethony J."/>
            <person name="Hawdon J.M."/>
            <person name="Gasser R.B."/>
            <person name="Loukas A."/>
            <person name="Mitreva M."/>
        </authorList>
    </citation>
    <scope>NUCLEOTIDE SEQUENCE [LARGE SCALE GENOMIC DNA]</scope>
</reference>
<organism evidence="1 2">
    <name type="scientific">Necator americanus</name>
    <name type="common">Human hookworm</name>
    <dbReference type="NCBI Taxonomy" id="51031"/>
    <lineage>
        <taxon>Eukaryota</taxon>
        <taxon>Metazoa</taxon>
        <taxon>Ecdysozoa</taxon>
        <taxon>Nematoda</taxon>
        <taxon>Chromadorea</taxon>
        <taxon>Rhabditida</taxon>
        <taxon>Rhabditina</taxon>
        <taxon>Rhabditomorpha</taxon>
        <taxon>Strongyloidea</taxon>
        <taxon>Ancylostomatidae</taxon>
        <taxon>Bunostominae</taxon>
        <taxon>Necator</taxon>
    </lineage>
</organism>
<gene>
    <name evidence="1" type="ORF">NECAME_16235</name>
</gene>
<dbReference type="Proteomes" id="UP000053676">
    <property type="component" value="Unassembled WGS sequence"/>
</dbReference>
<keyword evidence="2" id="KW-1185">Reference proteome</keyword>
<accession>W2TY75</accession>
<evidence type="ECO:0000313" key="2">
    <source>
        <dbReference type="Proteomes" id="UP000053676"/>
    </source>
</evidence>
<dbReference type="AlphaFoldDB" id="W2TY75"/>
<proteinExistence type="predicted"/>
<dbReference type="EMBL" id="KI657522">
    <property type="protein sequence ID" value="ETN86634.1"/>
    <property type="molecule type" value="Genomic_DNA"/>
</dbReference>
<evidence type="ECO:0000313" key="1">
    <source>
        <dbReference type="EMBL" id="ETN86634.1"/>
    </source>
</evidence>
<protein>
    <submittedName>
        <fullName evidence="1">Uncharacterized protein</fullName>
    </submittedName>
</protein>